<evidence type="ECO:0000256" key="2">
    <source>
        <dbReference type="SAM" id="Phobius"/>
    </source>
</evidence>
<dbReference type="EMBL" id="SISG01000001">
    <property type="protein sequence ID" value="TBN55998.1"/>
    <property type="molecule type" value="Genomic_DNA"/>
</dbReference>
<feature type="region of interest" description="Disordered" evidence="1">
    <location>
        <begin position="371"/>
        <end position="416"/>
    </location>
</feature>
<sequence>MPSPDQPFAPPVAPGFGPPAAYAAPIGQPGWTPPPRPGLIPLRPLNFGTLLGASFQVLRRNPRPTFGVGLLLNGGVTLLFAAVVGVIAYFTFNRIQAASVSDQDTIIAGGLGTGLLASLVPLVLSLVVSAIIQGIVSLEVARATLGEKLTFGGLWRLARGRLGALIGWSSILTGVLLVAIIVAALLLGLIAALGGDLGVGVAIVLGLLLGLGGAVISAWIGTKLSLVPSILMLERITLMQSIRRSWTLTNGFFWKTFGTQLLVNVIVNAAAQVVSVPVSILAGFATALTNPNGDESAAIALLAVTYGLSSIIGLIFGVIAAVVLSAVTALIYVDIRMRKEGLDLELSRFVEARHDGDTNALNPYERLAQNAGYPAPSTAQYPPPTTAQYPPPSATPPGYGPPTTTPIPPTDQSPWA</sequence>
<feature type="transmembrane region" description="Helical" evidence="2">
    <location>
        <begin position="261"/>
        <end position="287"/>
    </location>
</feature>
<keyword evidence="2" id="KW-0812">Transmembrane</keyword>
<evidence type="ECO:0008006" key="5">
    <source>
        <dbReference type="Google" id="ProtNLM"/>
    </source>
</evidence>
<name>A0A4Q9GQZ2_9MICO</name>
<gene>
    <name evidence="3" type="ORF">EYE40_00505</name>
</gene>
<keyword evidence="4" id="KW-1185">Reference proteome</keyword>
<evidence type="ECO:0000313" key="3">
    <source>
        <dbReference type="EMBL" id="TBN55998.1"/>
    </source>
</evidence>
<feature type="transmembrane region" description="Helical" evidence="2">
    <location>
        <begin position="197"/>
        <end position="220"/>
    </location>
</feature>
<comment type="caution">
    <text evidence="3">The sequence shown here is derived from an EMBL/GenBank/DDBJ whole genome shotgun (WGS) entry which is preliminary data.</text>
</comment>
<dbReference type="Proteomes" id="UP000294194">
    <property type="component" value="Unassembled WGS sequence"/>
</dbReference>
<reference evidence="4" key="1">
    <citation type="submission" date="2019-02" db="EMBL/GenBank/DDBJ databases">
        <title>Glaciihabitans arcticus sp. nov., a psychrotolerant bacterium isolated from polar soil.</title>
        <authorList>
            <person name="Dahal R.H."/>
        </authorList>
    </citation>
    <scope>NUCLEOTIDE SEQUENCE [LARGE SCALE GENOMIC DNA]</scope>
    <source>
        <strain evidence="4">RP-3-7</strain>
    </source>
</reference>
<feature type="transmembrane region" description="Helical" evidence="2">
    <location>
        <begin position="162"/>
        <end position="191"/>
    </location>
</feature>
<organism evidence="3 4">
    <name type="scientific">Glaciihabitans arcticus</name>
    <dbReference type="NCBI Taxonomy" id="2668039"/>
    <lineage>
        <taxon>Bacteria</taxon>
        <taxon>Bacillati</taxon>
        <taxon>Actinomycetota</taxon>
        <taxon>Actinomycetes</taxon>
        <taxon>Micrococcales</taxon>
        <taxon>Microbacteriaceae</taxon>
        <taxon>Glaciihabitans</taxon>
    </lineage>
</organism>
<keyword evidence="2" id="KW-0472">Membrane</keyword>
<proteinExistence type="predicted"/>
<keyword evidence="2" id="KW-1133">Transmembrane helix</keyword>
<feature type="transmembrane region" description="Helical" evidence="2">
    <location>
        <begin position="70"/>
        <end position="92"/>
    </location>
</feature>
<accession>A0A4Q9GQZ2</accession>
<evidence type="ECO:0000256" key="1">
    <source>
        <dbReference type="SAM" id="MobiDB-lite"/>
    </source>
</evidence>
<dbReference type="RefSeq" id="WP_130980109.1">
    <property type="nucleotide sequence ID" value="NZ_SISG01000001.1"/>
</dbReference>
<evidence type="ECO:0000313" key="4">
    <source>
        <dbReference type="Proteomes" id="UP000294194"/>
    </source>
</evidence>
<feature type="compositionally biased region" description="Pro residues" evidence="1">
    <location>
        <begin position="381"/>
        <end position="416"/>
    </location>
</feature>
<protein>
    <recommendedName>
        <fullName evidence="5">Glycerophosphoryl diester phosphodiesterase membrane domain-containing protein</fullName>
    </recommendedName>
</protein>
<dbReference type="AlphaFoldDB" id="A0A4Q9GQZ2"/>
<feature type="transmembrane region" description="Helical" evidence="2">
    <location>
        <begin position="299"/>
        <end position="332"/>
    </location>
</feature>